<evidence type="ECO:0000313" key="5">
    <source>
        <dbReference type="Proteomes" id="UP000487268"/>
    </source>
</evidence>
<comment type="caution">
    <text evidence="4">The sequence shown here is derived from an EMBL/GenBank/DDBJ whole genome shotgun (WGS) entry which is preliminary data.</text>
</comment>
<evidence type="ECO:0000256" key="2">
    <source>
        <dbReference type="ARBA" id="ARBA00023002"/>
    </source>
</evidence>
<dbReference type="OrthoDB" id="3813297at2"/>
<dbReference type="RefSeq" id="WP_153538451.1">
    <property type="nucleotide sequence ID" value="NZ_WEGH01000004.1"/>
</dbReference>
<dbReference type="SMART" id="SM00829">
    <property type="entry name" value="PKS_ER"/>
    <property type="match status" value="1"/>
</dbReference>
<accession>A0A7K0C392</accession>
<dbReference type="SUPFAM" id="SSF51735">
    <property type="entry name" value="NAD(P)-binding Rossmann-fold domains"/>
    <property type="match status" value="1"/>
</dbReference>
<dbReference type="PANTHER" id="PTHR48106:SF18">
    <property type="entry name" value="QUINONE OXIDOREDUCTASE PIG3"/>
    <property type="match status" value="1"/>
</dbReference>
<dbReference type="Gene3D" id="3.40.50.720">
    <property type="entry name" value="NAD(P)-binding Rossmann-like Domain"/>
    <property type="match status" value="1"/>
</dbReference>
<dbReference type="GO" id="GO:0016651">
    <property type="term" value="F:oxidoreductase activity, acting on NAD(P)H"/>
    <property type="evidence" value="ECO:0007669"/>
    <property type="project" value="TreeGrafter"/>
</dbReference>
<protein>
    <recommendedName>
        <fullName evidence="3">Enoyl reductase (ER) domain-containing protein</fullName>
    </recommendedName>
</protein>
<dbReference type="EMBL" id="WEGH01000004">
    <property type="protein sequence ID" value="MQY07919.1"/>
    <property type="molecule type" value="Genomic_DNA"/>
</dbReference>
<dbReference type="InterPro" id="IPR013154">
    <property type="entry name" value="ADH-like_N"/>
</dbReference>
<feature type="domain" description="Enoyl reductase (ER)" evidence="3">
    <location>
        <begin position="9"/>
        <end position="304"/>
    </location>
</feature>
<evidence type="ECO:0000256" key="1">
    <source>
        <dbReference type="ARBA" id="ARBA00022857"/>
    </source>
</evidence>
<keyword evidence="5" id="KW-1185">Reference proteome</keyword>
<dbReference type="CDD" id="cd08270">
    <property type="entry name" value="MDR4"/>
    <property type="match status" value="1"/>
</dbReference>
<evidence type="ECO:0000259" key="3">
    <source>
        <dbReference type="SMART" id="SM00829"/>
    </source>
</evidence>
<organism evidence="4 5">
    <name type="scientific">Actinomadura macrotermitis</name>
    <dbReference type="NCBI Taxonomy" id="2585200"/>
    <lineage>
        <taxon>Bacteria</taxon>
        <taxon>Bacillati</taxon>
        <taxon>Actinomycetota</taxon>
        <taxon>Actinomycetes</taxon>
        <taxon>Streptosporangiales</taxon>
        <taxon>Thermomonosporaceae</taxon>
        <taxon>Actinomadura</taxon>
    </lineage>
</organism>
<dbReference type="PANTHER" id="PTHR48106">
    <property type="entry name" value="QUINONE OXIDOREDUCTASE PIG3-RELATED"/>
    <property type="match status" value="1"/>
</dbReference>
<dbReference type="InterPro" id="IPR020843">
    <property type="entry name" value="ER"/>
</dbReference>
<dbReference type="InterPro" id="IPR036291">
    <property type="entry name" value="NAD(P)-bd_dom_sf"/>
</dbReference>
<dbReference type="SUPFAM" id="SSF50129">
    <property type="entry name" value="GroES-like"/>
    <property type="match status" value="1"/>
</dbReference>
<keyword evidence="2" id="KW-0560">Oxidoreductase</keyword>
<dbReference type="AlphaFoldDB" id="A0A7K0C392"/>
<proteinExistence type="predicted"/>
<dbReference type="Pfam" id="PF13602">
    <property type="entry name" value="ADH_zinc_N_2"/>
    <property type="match status" value="1"/>
</dbReference>
<reference evidence="4 5" key="1">
    <citation type="submission" date="2019-10" db="EMBL/GenBank/DDBJ databases">
        <title>Actinomadura rubteroloni sp. nov. and Actinomadura macrotermitis sp. nov., isolated from the gut of fungus growing-termite Macrotermes natalensis.</title>
        <authorList>
            <person name="Benndorf R."/>
            <person name="Martin K."/>
            <person name="Kuefner M."/>
            <person name="De Beer W."/>
            <person name="Kaster A.-K."/>
            <person name="Vollmers J."/>
            <person name="Poulsen M."/>
            <person name="Beemelmanns C."/>
        </authorList>
    </citation>
    <scope>NUCLEOTIDE SEQUENCE [LARGE SCALE GENOMIC DNA]</scope>
    <source>
        <strain evidence="4 5">RB68</strain>
    </source>
</reference>
<evidence type="ECO:0000313" key="4">
    <source>
        <dbReference type="EMBL" id="MQY07919.1"/>
    </source>
</evidence>
<sequence>MRTIIGTPGGIAPTAFGEAAEPRPGPGEALVAVRAFSVNRGELALLKARAAGWRPGQDIAGVVVEPAGDGSGPPAGARVVGLVEGAGWSRLAAVPTGRLAVLPDGVTIEQAATLPIAGLTALRTLRIGGNLLGLRVLVTGANGAVGRFQVELAARSGARVSAVTTRAGLVRDELRGLGAHETVAAVDQAAGPFDLIQESVGGEAFNAAVKQIVPGGTIVVLGTSSGEPGRLAVYDFIGHEGARVQNYISYASTDPVDRDLRILVDLVADGRLHPTIGFSGDWSDLNTAIELLAERKLDGGKAVLVIPD</sequence>
<keyword evidence="1" id="KW-0521">NADP</keyword>
<name>A0A7K0C392_9ACTN</name>
<dbReference type="GO" id="GO:0070402">
    <property type="term" value="F:NADPH binding"/>
    <property type="evidence" value="ECO:0007669"/>
    <property type="project" value="TreeGrafter"/>
</dbReference>
<dbReference type="Proteomes" id="UP000487268">
    <property type="component" value="Unassembled WGS sequence"/>
</dbReference>
<dbReference type="InterPro" id="IPR011032">
    <property type="entry name" value="GroES-like_sf"/>
</dbReference>
<gene>
    <name evidence="4" type="ORF">ACRB68_60210</name>
</gene>
<dbReference type="Gene3D" id="3.90.180.10">
    <property type="entry name" value="Medium-chain alcohol dehydrogenases, catalytic domain"/>
    <property type="match status" value="1"/>
</dbReference>
<dbReference type="Pfam" id="PF08240">
    <property type="entry name" value="ADH_N"/>
    <property type="match status" value="1"/>
</dbReference>